<dbReference type="Gene3D" id="3.40.50.300">
    <property type="entry name" value="P-loop containing nucleotide triphosphate hydrolases"/>
    <property type="match status" value="1"/>
</dbReference>
<dbReference type="InterPro" id="IPR027417">
    <property type="entry name" value="P-loop_NTPase"/>
</dbReference>
<dbReference type="InterPro" id="IPR008978">
    <property type="entry name" value="HSP20-like_chaperone"/>
</dbReference>
<evidence type="ECO:0000256" key="6">
    <source>
        <dbReference type="ARBA" id="ARBA00052296"/>
    </source>
</evidence>
<dbReference type="Gene3D" id="2.60.40.790">
    <property type="match status" value="1"/>
</dbReference>
<dbReference type="GO" id="GO:0015446">
    <property type="term" value="F:ATPase-coupled arsenite transmembrane transporter activity"/>
    <property type="evidence" value="ECO:0007669"/>
    <property type="project" value="UniProtKB-EC"/>
</dbReference>
<evidence type="ECO:0000256" key="2">
    <source>
        <dbReference type="ARBA" id="ARBA00022741"/>
    </source>
</evidence>
<dbReference type="InterPro" id="IPR040612">
    <property type="entry name" value="ArsA_HSP20-like"/>
</dbReference>
<dbReference type="RefSeq" id="WP_144685368.1">
    <property type="nucleotide sequence ID" value="NZ_VLLC01000017.1"/>
</dbReference>
<dbReference type="FunFam" id="3.40.50.300:FF:001801">
    <property type="entry name" value="Putative arsenical pump-driving ATPase"/>
    <property type="match status" value="1"/>
</dbReference>
<keyword evidence="5" id="KW-1278">Translocase</keyword>
<evidence type="ECO:0000313" key="11">
    <source>
        <dbReference type="EMBL" id="TWI70678.1"/>
    </source>
</evidence>
<dbReference type="OrthoDB" id="9780677at2"/>
<evidence type="ECO:0000256" key="4">
    <source>
        <dbReference type="ARBA" id="ARBA00022849"/>
    </source>
</evidence>
<comment type="catalytic activity">
    <reaction evidence="6">
        <text>arsenite(in) + ATP + H2O = arsenite(out) + ADP + phosphate + H(+)</text>
        <dbReference type="Rhea" id="RHEA:11348"/>
        <dbReference type="ChEBI" id="CHEBI:15377"/>
        <dbReference type="ChEBI" id="CHEBI:15378"/>
        <dbReference type="ChEBI" id="CHEBI:29242"/>
        <dbReference type="ChEBI" id="CHEBI:30616"/>
        <dbReference type="ChEBI" id="CHEBI:43474"/>
        <dbReference type="ChEBI" id="CHEBI:456216"/>
        <dbReference type="EC" id="7.3.2.7"/>
    </reaction>
</comment>
<evidence type="ECO:0000256" key="7">
    <source>
        <dbReference type="ARBA" id="ARBA00059736"/>
    </source>
</evidence>
<dbReference type="Pfam" id="PF17886">
    <property type="entry name" value="ArsA_HSP20"/>
    <property type="match status" value="1"/>
</dbReference>
<dbReference type="EC" id="7.3.2.7" evidence="8"/>
<evidence type="ECO:0000256" key="1">
    <source>
        <dbReference type="ARBA" id="ARBA00011040"/>
    </source>
</evidence>
<comment type="function">
    <text evidence="7">Anion-transporting ATPase. Catalyzes the extrusion of arsenite.</text>
</comment>
<organism evidence="11 12">
    <name type="scientific">Desulfobotulus alkaliphilus</name>
    <dbReference type="NCBI Taxonomy" id="622671"/>
    <lineage>
        <taxon>Bacteria</taxon>
        <taxon>Pseudomonadati</taxon>
        <taxon>Thermodesulfobacteriota</taxon>
        <taxon>Desulfobacteria</taxon>
        <taxon>Desulfobacterales</taxon>
        <taxon>Desulfobacteraceae</taxon>
        <taxon>Desulfobotulus</taxon>
    </lineage>
</organism>
<keyword evidence="12" id="KW-1185">Reference proteome</keyword>
<dbReference type="PANTHER" id="PTHR10803:SF3">
    <property type="entry name" value="ATPASE GET3"/>
    <property type="match status" value="1"/>
</dbReference>
<evidence type="ECO:0000313" key="12">
    <source>
        <dbReference type="Proteomes" id="UP000318307"/>
    </source>
</evidence>
<gene>
    <name evidence="11" type="ORF">LZ24_02248</name>
</gene>
<accession>A0A562RNN6</accession>
<comment type="caution">
    <text evidence="11">The sequence shown here is derived from an EMBL/GenBank/DDBJ whole genome shotgun (WGS) entry which is preliminary data.</text>
</comment>
<dbReference type="InterPro" id="IPR025723">
    <property type="entry name" value="ArsA/GET3_ATPase-like"/>
</dbReference>
<name>A0A562RNN6_9BACT</name>
<dbReference type="Pfam" id="PF02374">
    <property type="entry name" value="ArsA_ATPase"/>
    <property type="match status" value="1"/>
</dbReference>
<sequence length="386" mass="43188">MRILLFTGKGGAGKTTTAAATALQAARAGKKTLVMSTDPAHSLADVLNLPLGPEPVEVEANLWAQELDIYYSMRKHWGSLRKLMLEVFRWQGVDRKIAEELAAIPGMEEGSAFLWIEEYAREKRFDLIVIDSAPTGETLTLLSLPQVTQWWTSKLFPFPRMALKGMGKLMGGVMPLAAGLEELDSLLEKVEGVQKLLSDPEVTSTRILVNPERMVIAEARRAYTYLQLYGYHVDAVIMNRILPDIEASGFFADYVASQAGYISEIEESFSPLPVLRVPHLGKEVFGLSLLEKVGQVLYGERAVDDFLFKDKPLDLAETDDGYVMNLRLPFLEEGDVKVHGSGDTVTLQVGSRRRHLFLPRFLAFYTIKEILHEPPDLKLFFEKRAG</sequence>
<comment type="similarity">
    <text evidence="1">Belongs to the arsA ATPase family.</text>
</comment>
<reference evidence="11 12" key="1">
    <citation type="submission" date="2019-07" db="EMBL/GenBank/DDBJ databases">
        <title>Genome sequencing of 100 strains of the haloalkaliphilic chemolithoautotrophic sulfur-oxidizing bacterium Thioalkalivibrio.</title>
        <authorList>
            <person name="Muyzer G."/>
        </authorList>
    </citation>
    <scope>NUCLEOTIDE SEQUENCE [LARGE SCALE GENOMIC DNA]</scope>
    <source>
        <strain evidence="11 12">ASO4-4</strain>
    </source>
</reference>
<dbReference type="AlphaFoldDB" id="A0A562RNN6"/>
<dbReference type="SUPFAM" id="SSF52540">
    <property type="entry name" value="P-loop containing nucleoside triphosphate hydrolases"/>
    <property type="match status" value="1"/>
</dbReference>
<dbReference type="EMBL" id="VLLC01000017">
    <property type="protein sequence ID" value="TWI70678.1"/>
    <property type="molecule type" value="Genomic_DNA"/>
</dbReference>
<feature type="domain" description="ArsA/GET3 Anion-transporting ATPase-like" evidence="9">
    <location>
        <begin position="1"/>
        <end position="298"/>
    </location>
</feature>
<feature type="domain" description="ArsA HSP20-like" evidence="10">
    <location>
        <begin position="319"/>
        <end position="368"/>
    </location>
</feature>
<evidence type="ECO:0000259" key="9">
    <source>
        <dbReference type="Pfam" id="PF02374"/>
    </source>
</evidence>
<evidence type="ECO:0000259" key="10">
    <source>
        <dbReference type="Pfam" id="PF17886"/>
    </source>
</evidence>
<dbReference type="PANTHER" id="PTHR10803">
    <property type="entry name" value="ARSENICAL PUMP-DRIVING ATPASE ARSENITE-TRANSLOCATING ATPASE"/>
    <property type="match status" value="1"/>
</dbReference>
<dbReference type="NCBIfam" id="TIGR00345">
    <property type="entry name" value="GET3_arsA_TRC40"/>
    <property type="match status" value="1"/>
</dbReference>
<dbReference type="GO" id="GO:0005524">
    <property type="term" value="F:ATP binding"/>
    <property type="evidence" value="ECO:0007669"/>
    <property type="project" value="UniProtKB-KW"/>
</dbReference>
<dbReference type="Proteomes" id="UP000318307">
    <property type="component" value="Unassembled WGS sequence"/>
</dbReference>
<proteinExistence type="inferred from homology"/>
<evidence type="ECO:0000256" key="5">
    <source>
        <dbReference type="ARBA" id="ARBA00022967"/>
    </source>
</evidence>
<protein>
    <recommendedName>
        <fullName evidence="8">arsenite-transporting ATPase</fullName>
        <ecNumber evidence="8">7.3.2.7</ecNumber>
    </recommendedName>
</protein>
<dbReference type="InterPro" id="IPR016300">
    <property type="entry name" value="ATPase_ArsA/GET3"/>
</dbReference>
<keyword evidence="4" id="KW-0059">Arsenical resistance</keyword>
<keyword evidence="3 11" id="KW-0067">ATP-binding</keyword>
<evidence type="ECO:0000256" key="3">
    <source>
        <dbReference type="ARBA" id="ARBA00022840"/>
    </source>
</evidence>
<dbReference type="CDD" id="cd02035">
    <property type="entry name" value="ArsA"/>
    <property type="match status" value="1"/>
</dbReference>
<keyword evidence="2" id="KW-0547">Nucleotide-binding</keyword>
<dbReference type="GO" id="GO:0016887">
    <property type="term" value="F:ATP hydrolysis activity"/>
    <property type="evidence" value="ECO:0007669"/>
    <property type="project" value="InterPro"/>
</dbReference>
<evidence type="ECO:0000256" key="8">
    <source>
        <dbReference type="ARBA" id="ARBA00066752"/>
    </source>
</evidence>